<protein>
    <submittedName>
        <fullName evidence="2">Uncharacterized protein</fullName>
    </submittedName>
</protein>
<dbReference type="AlphaFoldDB" id="A0A1L9N2N4"/>
<keyword evidence="3" id="KW-1185">Reference proteome</keyword>
<accession>A0A1L9N2N4</accession>
<dbReference type="OrthoDB" id="10632874at2759"/>
<proteinExistence type="predicted"/>
<evidence type="ECO:0000313" key="3">
    <source>
        <dbReference type="Proteomes" id="UP000184304"/>
    </source>
</evidence>
<name>A0A1L9N2N4_ASPTC</name>
<evidence type="ECO:0000256" key="1">
    <source>
        <dbReference type="SAM" id="MobiDB-lite"/>
    </source>
</evidence>
<sequence length="124" mass="13822">MVWTRPSNDEHGQCVDSCAQTYGVLSQERRSGHWPRTPALKDLVQTKMGVRTPADAPKTRPIHDKHCGKNNHAHGSHIHGRKQKHLAPDWIVLRQKVSERAIAEPSAAVNADRPGVPVSWPFST</sequence>
<organism evidence="2 3">
    <name type="scientific">Aspergillus tubingensis (strain CBS 134.48)</name>
    <dbReference type="NCBI Taxonomy" id="767770"/>
    <lineage>
        <taxon>Eukaryota</taxon>
        <taxon>Fungi</taxon>
        <taxon>Dikarya</taxon>
        <taxon>Ascomycota</taxon>
        <taxon>Pezizomycotina</taxon>
        <taxon>Eurotiomycetes</taxon>
        <taxon>Eurotiomycetidae</taxon>
        <taxon>Eurotiales</taxon>
        <taxon>Aspergillaceae</taxon>
        <taxon>Aspergillus</taxon>
        <taxon>Aspergillus subgen. Circumdati</taxon>
    </lineage>
</organism>
<feature type="compositionally biased region" description="Basic residues" evidence="1">
    <location>
        <begin position="68"/>
        <end position="84"/>
    </location>
</feature>
<feature type="region of interest" description="Disordered" evidence="1">
    <location>
        <begin position="50"/>
        <end position="84"/>
    </location>
</feature>
<feature type="region of interest" description="Disordered" evidence="1">
    <location>
        <begin position="105"/>
        <end position="124"/>
    </location>
</feature>
<dbReference type="VEuPathDB" id="FungiDB:ASPTUDRAFT_608436"/>
<dbReference type="EMBL" id="KV878203">
    <property type="protein sequence ID" value="OJI83553.1"/>
    <property type="molecule type" value="Genomic_DNA"/>
</dbReference>
<feature type="compositionally biased region" description="Basic and acidic residues" evidence="1">
    <location>
        <begin position="57"/>
        <end position="67"/>
    </location>
</feature>
<gene>
    <name evidence="2" type="ORF">ASPTUDRAFT_608436</name>
</gene>
<reference evidence="3" key="1">
    <citation type="journal article" date="2017" name="Genome Biol.">
        <title>Comparative genomics reveals high biological diversity and specific adaptations in the industrially and medically important fungal genus Aspergillus.</title>
        <authorList>
            <person name="de Vries R.P."/>
            <person name="Riley R."/>
            <person name="Wiebenga A."/>
            <person name="Aguilar-Osorio G."/>
            <person name="Amillis S."/>
            <person name="Uchima C.A."/>
            <person name="Anderluh G."/>
            <person name="Asadollahi M."/>
            <person name="Askin M."/>
            <person name="Barry K."/>
            <person name="Battaglia E."/>
            <person name="Bayram O."/>
            <person name="Benocci T."/>
            <person name="Braus-Stromeyer S.A."/>
            <person name="Caldana C."/>
            <person name="Canovas D."/>
            <person name="Cerqueira G.C."/>
            <person name="Chen F."/>
            <person name="Chen W."/>
            <person name="Choi C."/>
            <person name="Clum A."/>
            <person name="Dos Santos R.A."/>
            <person name="Damasio A.R."/>
            <person name="Diallinas G."/>
            <person name="Emri T."/>
            <person name="Fekete E."/>
            <person name="Flipphi M."/>
            <person name="Freyberg S."/>
            <person name="Gallo A."/>
            <person name="Gournas C."/>
            <person name="Habgood R."/>
            <person name="Hainaut M."/>
            <person name="Harispe M.L."/>
            <person name="Henrissat B."/>
            <person name="Hilden K.S."/>
            <person name="Hope R."/>
            <person name="Hossain A."/>
            <person name="Karabika E."/>
            <person name="Karaffa L."/>
            <person name="Karanyi Z."/>
            <person name="Krasevec N."/>
            <person name="Kuo A."/>
            <person name="Kusch H."/>
            <person name="LaButti K."/>
            <person name="Lagendijk E.L."/>
            <person name="Lapidus A."/>
            <person name="Levasseur A."/>
            <person name="Lindquist E."/>
            <person name="Lipzen A."/>
            <person name="Logrieco A.F."/>
            <person name="MacCabe A."/>
            <person name="Maekelae M.R."/>
            <person name="Malavazi I."/>
            <person name="Melin P."/>
            <person name="Meyer V."/>
            <person name="Mielnichuk N."/>
            <person name="Miskei M."/>
            <person name="Molnar A.P."/>
            <person name="Mule G."/>
            <person name="Ngan C.Y."/>
            <person name="Orejas M."/>
            <person name="Orosz E."/>
            <person name="Ouedraogo J.P."/>
            <person name="Overkamp K.M."/>
            <person name="Park H.-S."/>
            <person name="Perrone G."/>
            <person name="Piumi F."/>
            <person name="Punt P.J."/>
            <person name="Ram A.F."/>
            <person name="Ramon A."/>
            <person name="Rauscher S."/>
            <person name="Record E."/>
            <person name="Riano-Pachon D.M."/>
            <person name="Robert V."/>
            <person name="Roehrig J."/>
            <person name="Ruller R."/>
            <person name="Salamov A."/>
            <person name="Salih N.S."/>
            <person name="Samson R.A."/>
            <person name="Sandor E."/>
            <person name="Sanguinetti M."/>
            <person name="Schuetze T."/>
            <person name="Sepcic K."/>
            <person name="Shelest E."/>
            <person name="Sherlock G."/>
            <person name="Sophianopoulou V."/>
            <person name="Squina F.M."/>
            <person name="Sun H."/>
            <person name="Susca A."/>
            <person name="Todd R.B."/>
            <person name="Tsang A."/>
            <person name="Unkles S.E."/>
            <person name="van de Wiele N."/>
            <person name="van Rossen-Uffink D."/>
            <person name="Oliveira J.V."/>
            <person name="Vesth T.C."/>
            <person name="Visser J."/>
            <person name="Yu J.-H."/>
            <person name="Zhou M."/>
            <person name="Andersen M.R."/>
            <person name="Archer D.B."/>
            <person name="Baker S.E."/>
            <person name="Benoit I."/>
            <person name="Brakhage A.A."/>
            <person name="Braus G.H."/>
            <person name="Fischer R."/>
            <person name="Frisvad J.C."/>
            <person name="Goldman G.H."/>
            <person name="Houbraken J."/>
            <person name="Oakley B."/>
            <person name="Pocsi I."/>
            <person name="Scazzocchio C."/>
            <person name="Seiboth B."/>
            <person name="vanKuyk P.A."/>
            <person name="Wortman J."/>
            <person name="Dyer P.S."/>
            <person name="Grigoriev I.V."/>
        </authorList>
    </citation>
    <scope>NUCLEOTIDE SEQUENCE [LARGE SCALE GENOMIC DNA]</scope>
    <source>
        <strain evidence="3">CBS 134.48</strain>
    </source>
</reference>
<dbReference type="Proteomes" id="UP000184304">
    <property type="component" value="Unassembled WGS sequence"/>
</dbReference>
<evidence type="ECO:0000313" key="2">
    <source>
        <dbReference type="EMBL" id="OJI83553.1"/>
    </source>
</evidence>